<evidence type="ECO:0000313" key="2">
    <source>
        <dbReference type="Proteomes" id="UP000253426"/>
    </source>
</evidence>
<organism evidence="1 2">
    <name type="scientific">Roseimicrobium gellanilyticum</name>
    <dbReference type="NCBI Taxonomy" id="748857"/>
    <lineage>
        <taxon>Bacteria</taxon>
        <taxon>Pseudomonadati</taxon>
        <taxon>Verrucomicrobiota</taxon>
        <taxon>Verrucomicrobiia</taxon>
        <taxon>Verrucomicrobiales</taxon>
        <taxon>Verrucomicrobiaceae</taxon>
        <taxon>Roseimicrobium</taxon>
    </lineage>
</organism>
<proteinExistence type="predicted"/>
<accession>A0A366HG01</accession>
<dbReference type="Proteomes" id="UP000253426">
    <property type="component" value="Unassembled WGS sequence"/>
</dbReference>
<dbReference type="EMBL" id="QNRR01000008">
    <property type="protein sequence ID" value="RBP40388.1"/>
    <property type="molecule type" value="Genomic_DNA"/>
</dbReference>
<dbReference type="RefSeq" id="WP_113960260.1">
    <property type="nucleotide sequence ID" value="NZ_QNRR01000008.1"/>
</dbReference>
<name>A0A366HG01_9BACT</name>
<reference evidence="1 2" key="1">
    <citation type="submission" date="2018-06" db="EMBL/GenBank/DDBJ databases">
        <title>Genomic Encyclopedia of Type Strains, Phase IV (KMG-IV): sequencing the most valuable type-strain genomes for metagenomic binning, comparative biology and taxonomic classification.</title>
        <authorList>
            <person name="Goeker M."/>
        </authorList>
    </citation>
    <scope>NUCLEOTIDE SEQUENCE [LARGE SCALE GENOMIC DNA]</scope>
    <source>
        <strain evidence="1 2">DSM 25532</strain>
    </source>
</reference>
<evidence type="ECO:0000313" key="1">
    <source>
        <dbReference type="EMBL" id="RBP40388.1"/>
    </source>
</evidence>
<sequence>MESAPLEPSRDEMMLDIIRRHIKKRGKDEKAMEGGVMDYLESVIHGNAGAPWLKGLMKEMVQFWLTKHEGHSKELLAAYLARLIRYKTEDKRERVLALLPPAAKPALEIVAKWEENSRWRASQEGY</sequence>
<keyword evidence="2" id="KW-1185">Reference proteome</keyword>
<comment type="caution">
    <text evidence="1">The sequence shown here is derived from an EMBL/GenBank/DDBJ whole genome shotgun (WGS) entry which is preliminary data.</text>
</comment>
<dbReference type="AlphaFoldDB" id="A0A366HG01"/>
<gene>
    <name evidence="1" type="ORF">DES53_10895</name>
</gene>
<protein>
    <submittedName>
        <fullName evidence="1">Uncharacterized protein</fullName>
    </submittedName>
</protein>